<organism evidence="7 8">
    <name type="scientific">Variovorax humicola</name>
    <dbReference type="NCBI Taxonomy" id="1769758"/>
    <lineage>
        <taxon>Bacteria</taxon>
        <taxon>Pseudomonadati</taxon>
        <taxon>Pseudomonadota</taxon>
        <taxon>Betaproteobacteria</taxon>
        <taxon>Burkholderiales</taxon>
        <taxon>Comamonadaceae</taxon>
        <taxon>Variovorax</taxon>
    </lineage>
</organism>
<dbReference type="SUPFAM" id="SSF56801">
    <property type="entry name" value="Acetyl-CoA synthetase-like"/>
    <property type="match status" value="1"/>
</dbReference>
<keyword evidence="8" id="KW-1185">Reference proteome</keyword>
<reference evidence="7 8" key="1">
    <citation type="submission" date="2024-03" db="EMBL/GenBank/DDBJ databases">
        <title>Novel species of the genus Variovorax.</title>
        <authorList>
            <person name="Liu Q."/>
            <person name="Xin Y.-H."/>
        </authorList>
    </citation>
    <scope>NUCLEOTIDE SEQUENCE [LARGE SCALE GENOMIC DNA]</scope>
    <source>
        <strain evidence="7 8">KACC 18501</strain>
    </source>
</reference>
<comment type="caution">
    <text evidence="7">The sequence shown here is derived from an EMBL/GenBank/DDBJ whole genome shotgun (WGS) entry which is preliminary data.</text>
</comment>
<dbReference type="EMBL" id="JBBKZV010000023">
    <property type="protein sequence ID" value="MEJ8825511.1"/>
    <property type="molecule type" value="Genomic_DNA"/>
</dbReference>
<dbReference type="NCBIfam" id="NF004837">
    <property type="entry name" value="PRK06187.1"/>
    <property type="match status" value="1"/>
</dbReference>
<sequence length="533" mass="58486">MMMDRPLLISSLIEFADRFHGDAEIVTQTVEGHVHRYTYSDAHRRAKQAANMLTSFGIKSGDRVATLAWNTYRHFELYYAISGSGAVCHTVNPRLFEEQVVYIVNHAQDRVMFFDATFAPLVAKIKGQCPTVERWIALTEANAVPAETPFAESYEALLAEQSADFEWPTFDENTASSLCYTSGTTGNPKGVLYSHRSTMLHAYGFGLPDAGNLSGMDVVLAVVPMFHANSWSIPYAAPMVGAKLVLPGARLDGASVAKLLAEEDVTLAAGVPTIWSMLLTHIQQNNLKFPHFKRTLIGGAACPASMIEAFDDLGVEVVHAWGMTETSPLGTLCSFKRKHAGLGKAEKLALRLKQGRPVFGVDIRIVDPMGKPLPHDGKAFGDLHVRGPWIVANYLGATESPLQDGWFPTGDVSTIDPDGYMQITDRSKDVIKSGGEWISSVELENLAVGCPGVAHAAAIGVRHPRWDERPLLIVQRKPGAEVDKKDVLAFLEGKVAKWWLPEDVAFVDAIPLTATGKLYKLELRKTFAEHFMR</sequence>
<keyword evidence="4" id="KW-0443">Lipid metabolism</keyword>
<protein>
    <submittedName>
        <fullName evidence="7">3-(Methylthio)propionyl-CoA ligase</fullName>
    </submittedName>
</protein>
<dbReference type="Pfam" id="PF13193">
    <property type="entry name" value="AMP-binding_C"/>
    <property type="match status" value="1"/>
</dbReference>
<proteinExistence type="inferred from homology"/>
<accession>A0ABU8W631</accession>
<dbReference type="Gene3D" id="3.40.50.12780">
    <property type="entry name" value="N-terminal domain of ligase-like"/>
    <property type="match status" value="1"/>
</dbReference>
<dbReference type="InterPro" id="IPR045851">
    <property type="entry name" value="AMP-bd_C_sf"/>
</dbReference>
<dbReference type="NCBIfam" id="NF004674">
    <property type="entry name" value="PRK06018.1"/>
    <property type="match status" value="1"/>
</dbReference>
<keyword evidence="3" id="KW-0276">Fatty acid metabolism</keyword>
<evidence type="ECO:0000259" key="6">
    <source>
        <dbReference type="Pfam" id="PF13193"/>
    </source>
</evidence>
<dbReference type="InterPro" id="IPR020845">
    <property type="entry name" value="AMP-binding_CS"/>
</dbReference>
<evidence type="ECO:0000256" key="1">
    <source>
        <dbReference type="ARBA" id="ARBA00006432"/>
    </source>
</evidence>
<dbReference type="Gene3D" id="3.30.300.30">
    <property type="match status" value="1"/>
</dbReference>
<comment type="similarity">
    <text evidence="1">Belongs to the ATP-dependent AMP-binding enzyme family.</text>
</comment>
<dbReference type="InterPro" id="IPR000873">
    <property type="entry name" value="AMP-dep_synth/lig_dom"/>
</dbReference>
<evidence type="ECO:0000256" key="2">
    <source>
        <dbReference type="ARBA" id="ARBA00022598"/>
    </source>
</evidence>
<evidence type="ECO:0000256" key="3">
    <source>
        <dbReference type="ARBA" id="ARBA00022832"/>
    </source>
</evidence>
<dbReference type="InterPro" id="IPR025110">
    <property type="entry name" value="AMP-bd_C"/>
</dbReference>
<feature type="domain" description="AMP-dependent synthetase/ligase" evidence="5">
    <location>
        <begin position="18"/>
        <end position="395"/>
    </location>
</feature>
<evidence type="ECO:0000259" key="5">
    <source>
        <dbReference type="Pfam" id="PF00501"/>
    </source>
</evidence>
<evidence type="ECO:0000313" key="7">
    <source>
        <dbReference type="EMBL" id="MEJ8825511.1"/>
    </source>
</evidence>
<gene>
    <name evidence="7" type="ORF">WKW80_26390</name>
</gene>
<evidence type="ECO:0000313" key="8">
    <source>
        <dbReference type="Proteomes" id="UP001363010"/>
    </source>
</evidence>
<evidence type="ECO:0000256" key="4">
    <source>
        <dbReference type="ARBA" id="ARBA00023098"/>
    </source>
</evidence>
<keyword evidence="2 7" id="KW-0436">Ligase</keyword>
<feature type="domain" description="AMP-binding enzyme C-terminal" evidence="6">
    <location>
        <begin position="442"/>
        <end position="517"/>
    </location>
</feature>
<dbReference type="InterPro" id="IPR042099">
    <property type="entry name" value="ANL_N_sf"/>
</dbReference>
<dbReference type="PANTHER" id="PTHR43859:SF4">
    <property type="entry name" value="BUTANOATE--COA LIGASE AAE1-RELATED"/>
    <property type="match status" value="1"/>
</dbReference>
<dbReference type="CDD" id="cd12119">
    <property type="entry name" value="ttLC_FACS_AlkK_like"/>
    <property type="match status" value="1"/>
</dbReference>
<dbReference type="GO" id="GO:0016874">
    <property type="term" value="F:ligase activity"/>
    <property type="evidence" value="ECO:0007669"/>
    <property type="project" value="UniProtKB-KW"/>
</dbReference>
<name>A0ABU8W631_9BURK</name>
<dbReference type="RefSeq" id="WP_340366626.1">
    <property type="nucleotide sequence ID" value="NZ_JBBKZV010000023.1"/>
</dbReference>
<dbReference type="NCBIfam" id="NF005426">
    <property type="entry name" value="PRK07008.1"/>
    <property type="match status" value="1"/>
</dbReference>
<dbReference type="PROSITE" id="PS00455">
    <property type="entry name" value="AMP_BINDING"/>
    <property type="match status" value="1"/>
</dbReference>
<dbReference type="Proteomes" id="UP001363010">
    <property type="component" value="Unassembled WGS sequence"/>
</dbReference>
<dbReference type="Pfam" id="PF00501">
    <property type="entry name" value="AMP-binding"/>
    <property type="match status" value="1"/>
</dbReference>
<dbReference type="PANTHER" id="PTHR43859">
    <property type="entry name" value="ACYL-ACTIVATING ENZYME"/>
    <property type="match status" value="1"/>
</dbReference>